<gene>
    <name evidence="1" type="ORF">FOMMEDRAFT_38862</name>
</gene>
<dbReference type="OrthoDB" id="3247294at2759"/>
<dbReference type="EMBL" id="JH719182">
    <property type="protein sequence ID" value="EJC97305.1"/>
    <property type="molecule type" value="Genomic_DNA"/>
</dbReference>
<protein>
    <submittedName>
        <fullName evidence="1">Uncharacterized protein</fullName>
    </submittedName>
</protein>
<sequence length="102" mass="12147">IAPPSVVRYLTSYWMNNIKPWSAVYWQERSVHELSDTNMLLEAYHHVLKANHLEGKRNRRMDSLIYTLIEITVPYYKSKHARRDLGLEGDDLEEKKCQDIEK</sequence>
<dbReference type="GeneID" id="18679268"/>
<proteinExistence type="predicted"/>
<feature type="non-terminal residue" evidence="1">
    <location>
        <position position="102"/>
    </location>
</feature>
<name>R7SFX7_FOMME</name>
<feature type="non-terminal residue" evidence="1">
    <location>
        <position position="1"/>
    </location>
</feature>
<dbReference type="Proteomes" id="UP000053630">
    <property type="component" value="Unassembled WGS sequence"/>
</dbReference>
<dbReference type="KEGG" id="fme:FOMMEDRAFT_38862"/>
<reference evidence="2" key="1">
    <citation type="journal article" date="2012" name="Science">
        <title>The Paleozoic origin of enzymatic lignin decomposition reconstructed from 31 fungal genomes.</title>
        <authorList>
            <person name="Floudas D."/>
            <person name="Binder M."/>
            <person name="Riley R."/>
            <person name="Barry K."/>
            <person name="Blanchette R.A."/>
            <person name="Henrissat B."/>
            <person name="Martinez A.T."/>
            <person name="Otillar R."/>
            <person name="Spatafora J.W."/>
            <person name="Yadav J.S."/>
            <person name="Aerts A."/>
            <person name="Benoit I."/>
            <person name="Boyd A."/>
            <person name="Carlson A."/>
            <person name="Copeland A."/>
            <person name="Coutinho P.M."/>
            <person name="de Vries R.P."/>
            <person name="Ferreira P."/>
            <person name="Findley K."/>
            <person name="Foster B."/>
            <person name="Gaskell J."/>
            <person name="Glotzer D."/>
            <person name="Gorecki P."/>
            <person name="Heitman J."/>
            <person name="Hesse C."/>
            <person name="Hori C."/>
            <person name="Igarashi K."/>
            <person name="Jurgens J.A."/>
            <person name="Kallen N."/>
            <person name="Kersten P."/>
            <person name="Kohler A."/>
            <person name="Kuees U."/>
            <person name="Kumar T.K.A."/>
            <person name="Kuo A."/>
            <person name="LaButti K."/>
            <person name="Larrondo L.F."/>
            <person name="Lindquist E."/>
            <person name="Ling A."/>
            <person name="Lombard V."/>
            <person name="Lucas S."/>
            <person name="Lundell T."/>
            <person name="Martin R."/>
            <person name="McLaughlin D.J."/>
            <person name="Morgenstern I."/>
            <person name="Morin E."/>
            <person name="Murat C."/>
            <person name="Nagy L.G."/>
            <person name="Nolan M."/>
            <person name="Ohm R.A."/>
            <person name="Patyshakuliyeva A."/>
            <person name="Rokas A."/>
            <person name="Ruiz-Duenas F.J."/>
            <person name="Sabat G."/>
            <person name="Salamov A."/>
            <person name="Samejima M."/>
            <person name="Schmutz J."/>
            <person name="Slot J.C."/>
            <person name="St John F."/>
            <person name="Stenlid J."/>
            <person name="Sun H."/>
            <person name="Sun S."/>
            <person name="Syed K."/>
            <person name="Tsang A."/>
            <person name="Wiebenga A."/>
            <person name="Young D."/>
            <person name="Pisabarro A."/>
            <person name="Eastwood D.C."/>
            <person name="Martin F."/>
            <person name="Cullen D."/>
            <person name="Grigoriev I.V."/>
            <person name="Hibbett D.S."/>
        </authorList>
    </citation>
    <scope>NUCLEOTIDE SEQUENCE [LARGE SCALE GENOMIC DNA]</scope>
    <source>
        <strain evidence="2">MF3/22</strain>
    </source>
</reference>
<keyword evidence="2" id="KW-1185">Reference proteome</keyword>
<dbReference type="AlphaFoldDB" id="R7SFX7"/>
<dbReference type="OMA" id="QERSVHE"/>
<dbReference type="eggNOG" id="ENOG502SEV6">
    <property type="taxonomic scope" value="Eukaryota"/>
</dbReference>
<organism evidence="1 2">
    <name type="scientific">Fomitiporia mediterranea (strain MF3/22)</name>
    <name type="common">Grapevine white-rot fungus</name>
    <dbReference type="NCBI Taxonomy" id="694068"/>
    <lineage>
        <taxon>Eukaryota</taxon>
        <taxon>Fungi</taxon>
        <taxon>Dikarya</taxon>
        <taxon>Basidiomycota</taxon>
        <taxon>Agaricomycotina</taxon>
        <taxon>Agaricomycetes</taxon>
        <taxon>Hymenochaetales</taxon>
        <taxon>Hymenochaetaceae</taxon>
        <taxon>Fomitiporia</taxon>
    </lineage>
</organism>
<dbReference type="RefSeq" id="XP_007272432.1">
    <property type="nucleotide sequence ID" value="XM_007272370.1"/>
</dbReference>
<evidence type="ECO:0000313" key="1">
    <source>
        <dbReference type="EMBL" id="EJC97305.1"/>
    </source>
</evidence>
<accession>R7SFX7</accession>
<evidence type="ECO:0000313" key="2">
    <source>
        <dbReference type="Proteomes" id="UP000053630"/>
    </source>
</evidence>